<comment type="subcellular location">
    <subcellularLocation>
        <location evidence="1">Cell inner membrane</location>
        <topology evidence="1">Single-pass membrane protein</topology>
    </subcellularLocation>
</comment>
<protein>
    <recommendedName>
        <fullName evidence="2">Type II secretion system protein H</fullName>
    </recommendedName>
    <alternativeName>
        <fullName evidence="10">General secretion pathway protein H</fullName>
    </alternativeName>
</protein>
<evidence type="ECO:0000256" key="11">
    <source>
        <dbReference type="SAM" id="Phobius"/>
    </source>
</evidence>
<dbReference type="GO" id="GO:0015627">
    <property type="term" value="C:type II protein secretion system complex"/>
    <property type="evidence" value="ECO:0007669"/>
    <property type="project" value="InterPro"/>
</dbReference>
<organism evidence="13 14">
    <name type="scientific">Photobacterium sanguinicancri</name>
    <dbReference type="NCBI Taxonomy" id="875932"/>
    <lineage>
        <taxon>Bacteria</taxon>
        <taxon>Pseudomonadati</taxon>
        <taxon>Pseudomonadota</taxon>
        <taxon>Gammaproteobacteria</taxon>
        <taxon>Vibrionales</taxon>
        <taxon>Vibrionaceae</taxon>
        <taxon>Photobacterium</taxon>
    </lineage>
</organism>
<keyword evidence="6 11" id="KW-0812">Transmembrane</keyword>
<feature type="domain" description="General secretion pathway GspH" evidence="12">
    <location>
        <begin position="47"/>
        <end position="154"/>
    </location>
</feature>
<evidence type="ECO:0000313" key="14">
    <source>
        <dbReference type="Proteomes" id="UP001170624"/>
    </source>
</evidence>
<dbReference type="AlphaFoldDB" id="A0AAW7Y8P3"/>
<dbReference type="EMBL" id="JAUOPU010000015">
    <property type="protein sequence ID" value="MDO6543703.1"/>
    <property type="molecule type" value="Genomic_DNA"/>
</dbReference>
<dbReference type="GO" id="GO:0015628">
    <property type="term" value="P:protein secretion by the type II secretion system"/>
    <property type="evidence" value="ECO:0007669"/>
    <property type="project" value="InterPro"/>
</dbReference>
<dbReference type="PROSITE" id="PS00409">
    <property type="entry name" value="PROKAR_NTER_METHYL"/>
    <property type="match status" value="1"/>
</dbReference>
<evidence type="ECO:0000256" key="7">
    <source>
        <dbReference type="ARBA" id="ARBA00022989"/>
    </source>
</evidence>
<evidence type="ECO:0000256" key="2">
    <source>
        <dbReference type="ARBA" id="ARBA00021549"/>
    </source>
</evidence>
<evidence type="ECO:0000256" key="5">
    <source>
        <dbReference type="ARBA" id="ARBA00022519"/>
    </source>
</evidence>
<dbReference type="Proteomes" id="UP001170624">
    <property type="component" value="Unassembled WGS sequence"/>
</dbReference>
<feature type="transmembrane region" description="Helical" evidence="11">
    <location>
        <begin position="12"/>
        <end position="33"/>
    </location>
</feature>
<comment type="caution">
    <text evidence="13">The sequence shown here is derived from an EMBL/GenBank/DDBJ whole genome shotgun (WGS) entry which is preliminary data.</text>
</comment>
<accession>A0AAW7Y8P3</accession>
<keyword evidence="7 11" id="KW-1133">Transmembrane helix</keyword>
<evidence type="ECO:0000256" key="8">
    <source>
        <dbReference type="ARBA" id="ARBA00023136"/>
    </source>
</evidence>
<gene>
    <name evidence="13" type="ORF">Q4568_14250</name>
</gene>
<keyword evidence="5" id="KW-0997">Cell inner membrane</keyword>
<dbReference type="GO" id="GO:0005886">
    <property type="term" value="C:plasma membrane"/>
    <property type="evidence" value="ECO:0007669"/>
    <property type="project" value="UniProtKB-SubCell"/>
</dbReference>
<evidence type="ECO:0000256" key="9">
    <source>
        <dbReference type="ARBA" id="ARBA00025772"/>
    </source>
</evidence>
<dbReference type="Pfam" id="PF07963">
    <property type="entry name" value="N_methyl"/>
    <property type="match status" value="1"/>
</dbReference>
<dbReference type="RefSeq" id="WP_303500137.1">
    <property type="nucleotide sequence ID" value="NZ_JAUOPU010000015.1"/>
</dbReference>
<evidence type="ECO:0000256" key="6">
    <source>
        <dbReference type="ARBA" id="ARBA00022692"/>
    </source>
</evidence>
<dbReference type="Pfam" id="PF12019">
    <property type="entry name" value="GspH"/>
    <property type="match status" value="1"/>
</dbReference>
<dbReference type="SUPFAM" id="SSF54523">
    <property type="entry name" value="Pili subunits"/>
    <property type="match status" value="1"/>
</dbReference>
<comment type="similarity">
    <text evidence="9">Belongs to the GSP H family.</text>
</comment>
<dbReference type="NCBIfam" id="TIGR02532">
    <property type="entry name" value="IV_pilin_GFxxxE"/>
    <property type="match status" value="1"/>
</dbReference>
<keyword evidence="8 11" id="KW-0472">Membrane</keyword>
<keyword evidence="3" id="KW-1003">Cell membrane</keyword>
<name>A0AAW7Y8P3_9GAMM</name>
<evidence type="ECO:0000256" key="10">
    <source>
        <dbReference type="ARBA" id="ARBA00030775"/>
    </source>
</evidence>
<dbReference type="InterPro" id="IPR022346">
    <property type="entry name" value="T2SS_GspH"/>
</dbReference>
<dbReference type="InterPro" id="IPR012902">
    <property type="entry name" value="N_methyl_site"/>
</dbReference>
<sequence length="184" mass="20269">MYDRKRNQGITLLELLFTVAIVGIVLAAAVPSFETVVVNNQIKAKSEELFRFVRLAKYEAVKRNKNVEVYYDSTSPGYYCLGMRGVGENTTCDNKTHTYSLFKINDDIKFKVKTVDGQGNVADISNGALFSFSPQTGKSSTNKRVLFQSNSDTKVISGIRVTNIGLINPCSDQAWGGKMLCTSG</sequence>
<dbReference type="Gene3D" id="3.30.700.10">
    <property type="entry name" value="Glycoprotein, Type 4 Pilin"/>
    <property type="match status" value="1"/>
</dbReference>
<reference evidence="13" key="1">
    <citation type="submission" date="2023-07" db="EMBL/GenBank/DDBJ databases">
        <title>Genome content predicts the carbon catabolic preferences of heterotrophic bacteria.</title>
        <authorList>
            <person name="Gralka M."/>
        </authorList>
    </citation>
    <scope>NUCLEOTIDE SEQUENCE</scope>
    <source>
        <strain evidence="13">G2M05</strain>
    </source>
</reference>
<evidence type="ECO:0000256" key="4">
    <source>
        <dbReference type="ARBA" id="ARBA00022481"/>
    </source>
</evidence>
<evidence type="ECO:0000256" key="3">
    <source>
        <dbReference type="ARBA" id="ARBA00022475"/>
    </source>
</evidence>
<keyword evidence="4" id="KW-0488">Methylation</keyword>
<evidence type="ECO:0000256" key="1">
    <source>
        <dbReference type="ARBA" id="ARBA00004377"/>
    </source>
</evidence>
<evidence type="ECO:0000313" key="13">
    <source>
        <dbReference type="EMBL" id="MDO6543703.1"/>
    </source>
</evidence>
<evidence type="ECO:0000259" key="12">
    <source>
        <dbReference type="Pfam" id="PF12019"/>
    </source>
</evidence>
<proteinExistence type="inferred from homology"/>
<dbReference type="InterPro" id="IPR045584">
    <property type="entry name" value="Pilin-like"/>
</dbReference>